<dbReference type="AlphaFoldDB" id="A0AAD1RGZ6"/>
<evidence type="ECO:0000256" key="1">
    <source>
        <dbReference type="SAM" id="MobiDB-lite"/>
    </source>
</evidence>
<organism evidence="4 5">
    <name type="scientific">Pelobates cultripes</name>
    <name type="common">Western spadefoot toad</name>
    <dbReference type="NCBI Taxonomy" id="61616"/>
    <lineage>
        <taxon>Eukaryota</taxon>
        <taxon>Metazoa</taxon>
        <taxon>Chordata</taxon>
        <taxon>Craniata</taxon>
        <taxon>Vertebrata</taxon>
        <taxon>Euteleostomi</taxon>
        <taxon>Amphibia</taxon>
        <taxon>Batrachia</taxon>
        <taxon>Anura</taxon>
        <taxon>Pelobatoidea</taxon>
        <taxon>Pelobatidae</taxon>
        <taxon>Pelobates</taxon>
    </lineage>
</organism>
<name>A0AAD1RGZ6_PELCU</name>
<feature type="compositionally biased region" description="Polar residues" evidence="1">
    <location>
        <begin position="1"/>
        <end position="23"/>
    </location>
</feature>
<sequence>MAKQPSVLSPGSDSGDSDQLQPTSRPPYRPLRRGAPTSLTSPTQGNFSDEGGSSSASTPWGTSVPPYSPSSFANRSPHCMLVKRTSLVSKSSSGYFSFEVSPAPVSCDKATQTPSPPCQAVNHLLSAMAAARYPIEPHNMSPEIWIAHELRRIGDEFNASFGPRRGFLDNGRRAPEQVVILRVLRFLIRFIWRMQ</sequence>
<evidence type="ECO:0000313" key="4">
    <source>
        <dbReference type="EMBL" id="CAH2253107.1"/>
    </source>
</evidence>
<evidence type="ECO:0000259" key="3">
    <source>
        <dbReference type="Pfam" id="PF08945"/>
    </source>
</evidence>
<dbReference type="InterPro" id="IPR014771">
    <property type="entry name" value="Apoptosis_Bim_N"/>
</dbReference>
<gene>
    <name evidence="4" type="ORF">PECUL_23A061031</name>
</gene>
<dbReference type="EMBL" id="OW240913">
    <property type="protein sequence ID" value="CAH2253107.1"/>
    <property type="molecule type" value="Genomic_DNA"/>
</dbReference>
<accession>A0AAD1RGZ6</accession>
<feature type="domain" description="Bcl-x interacting BH3" evidence="3">
    <location>
        <begin position="136"/>
        <end position="166"/>
    </location>
</feature>
<dbReference type="Pfam" id="PF06773">
    <property type="entry name" value="Bim_N"/>
    <property type="match status" value="1"/>
</dbReference>
<dbReference type="Proteomes" id="UP001295444">
    <property type="component" value="Chromosome 02"/>
</dbReference>
<keyword evidence="5" id="KW-1185">Reference proteome</keyword>
<evidence type="ECO:0000313" key="5">
    <source>
        <dbReference type="Proteomes" id="UP001295444"/>
    </source>
</evidence>
<reference evidence="4" key="1">
    <citation type="submission" date="2022-03" db="EMBL/GenBank/DDBJ databases">
        <authorList>
            <person name="Alioto T."/>
            <person name="Alioto T."/>
            <person name="Gomez Garrido J."/>
        </authorList>
    </citation>
    <scope>NUCLEOTIDE SEQUENCE</scope>
</reference>
<dbReference type="InterPro" id="IPR015040">
    <property type="entry name" value="Bcl-x_interacting_BH3_dom"/>
</dbReference>
<evidence type="ECO:0000259" key="2">
    <source>
        <dbReference type="Pfam" id="PF06773"/>
    </source>
</evidence>
<dbReference type="Pfam" id="PF08945">
    <property type="entry name" value="Bclx_interact"/>
    <property type="match status" value="1"/>
</dbReference>
<proteinExistence type="predicted"/>
<feature type="region of interest" description="Disordered" evidence="1">
    <location>
        <begin position="1"/>
        <end position="63"/>
    </location>
</feature>
<feature type="domain" description="Apoptosis Bim N-terminal" evidence="2">
    <location>
        <begin position="4"/>
        <end position="42"/>
    </location>
</feature>
<protein>
    <submittedName>
        <fullName evidence="4">Bcl-2 11 isoform X4</fullName>
    </submittedName>
</protein>
<feature type="compositionally biased region" description="Polar residues" evidence="1">
    <location>
        <begin position="37"/>
        <end position="61"/>
    </location>
</feature>